<keyword evidence="7" id="KW-0675">Receptor</keyword>
<evidence type="ECO:0000259" key="11">
    <source>
        <dbReference type="Pfam" id="PF10613"/>
    </source>
</evidence>
<accession>A0AAD7ZS58</accession>
<dbReference type="Pfam" id="PF10613">
    <property type="entry name" value="Lig_chan-Glu_bd"/>
    <property type="match status" value="1"/>
</dbReference>
<evidence type="ECO:0000256" key="8">
    <source>
        <dbReference type="ARBA" id="ARBA00023180"/>
    </source>
</evidence>
<dbReference type="Gene3D" id="3.40.190.10">
    <property type="entry name" value="Periplasmic binding protein-like II"/>
    <property type="match status" value="1"/>
</dbReference>
<evidence type="ECO:0000256" key="9">
    <source>
        <dbReference type="ARBA" id="ARBA00023286"/>
    </source>
</evidence>
<protein>
    <recommendedName>
        <fullName evidence="11">Ionotropic glutamate receptor L-glutamate and glycine-binding domain-containing protein</fullName>
    </recommendedName>
</protein>
<reference evidence="12" key="1">
    <citation type="journal article" date="2023" name="IScience">
        <title>Live-bearing cockroach genome reveals convergent evolutionary mechanisms linked to viviparity in insects and beyond.</title>
        <authorList>
            <person name="Fouks B."/>
            <person name="Harrison M.C."/>
            <person name="Mikhailova A.A."/>
            <person name="Marchal E."/>
            <person name="English S."/>
            <person name="Carruthers M."/>
            <person name="Jennings E.C."/>
            <person name="Chiamaka E.L."/>
            <person name="Frigard R.A."/>
            <person name="Pippel M."/>
            <person name="Attardo G.M."/>
            <person name="Benoit J.B."/>
            <person name="Bornberg-Bauer E."/>
            <person name="Tobe S.S."/>
        </authorList>
    </citation>
    <scope>NUCLEOTIDE SEQUENCE</scope>
    <source>
        <strain evidence="12">Stay&amp;Tobe</strain>
    </source>
</reference>
<keyword evidence="13" id="KW-1185">Reference proteome</keyword>
<dbReference type="InterPro" id="IPR019594">
    <property type="entry name" value="Glu/Gly-bd"/>
</dbReference>
<name>A0AAD7ZS58_DIPPU</name>
<evidence type="ECO:0000256" key="4">
    <source>
        <dbReference type="ARBA" id="ARBA00022989"/>
    </source>
</evidence>
<gene>
    <name evidence="12" type="ORF">L9F63_020501</name>
</gene>
<evidence type="ECO:0000313" key="13">
    <source>
        <dbReference type="Proteomes" id="UP001233999"/>
    </source>
</evidence>
<keyword evidence="10" id="KW-0407">Ion channel</keyword>
<dbReference type="GO" id="GO:0016020">
    <property type="term" value="C:membrane"/>
    <property type="evidence" value="ECO:0007669"/>
    <property type="project" value="UniProtKB-SubCell"/>
</dbReference>
<dbReference type="SUPFAM" id="SSF53850">
    <property type="entry name" value="Periplasmic binding protein-like II"/>
    <property type="match status" value="1"/>
</dbReference>
<evidence type="ECO:0000256" key="5">
    <source>
        <dbReference type="ARBA" id="ARBA00023065"/>
    </source>
</evidence>
<evidence type="ECO:0000256" key="2">
    <source>
        <dbReference type="ARBA" id="ARBA00022448"/>
    </source>
</evidence>
<evidence type="ECO:0000256" key="10">
    <source>
        <dbReference type="ARBA" id="ARBA00023303"/>
    </source>
</evidence>
<keyword evidence="6" id="KW-0472">Membrane</keyword>
<feature type="non-terminal residue" evidence="12">
    <location>
        <position position="1"/>
    </location>
</feature>
<dbReference type="Proteomes" id="UP001233999">
    <property type="component" value="Unassembled WGS sequence"/>
</dbReference>
<dbReference type="AlphaFoldDB" id="A0AAD7ZS58"/>
<comment type="subcellular location">
    <subcellularLocation>
        <location evidence="1">Membrane</location>
        <topology evidence="1">Multi-pass membrane protein</topology>
    </subcellularLocation>
</comment>
<evidence type="ECO:0000256" key="6">
    <source>
        <dbReference type="ARBA" id="ARBA00023136"/>
    </source>
</evidence>
<sequence>MKNGIPTDVGGYFGSIWTALGYKMNFSTSFLRPFNGWGRGFSHGYWSGLVGAIVRHEADVGLASLTITNKRTKVVDFVFPLMDGT</sequence>
<keyword evidence="5" id="KW-0406">Ion transport</keyword>
<evidence type="ECO:0000256" key="1">
    <source>
        <dbReference type="ARBA" id="ARBA00004141"/>
    </source>
</evidence>
<organism evidence="12 13">
    <name type="scientific">Diploptera punctata</name>
    <name type="common">Pacific beetle cockroach</name>
    <dbReference type="NCBI Taxonomy" id="6984"/>
    <lineage>
        <taxon>Eukaryota</taxon>
        <taxon>Metazoa</taxon>
        <taxon>Ecdysozoa</taxon>
        <taxon>Arthropoda</taxon>
        <taxon>Hexapoda</taxon>
        <taxon>Insecta</taxon>
        <taxon>Pterygota</taxon>
        <taxon>Neoptera</taxon>
        <taxon>Polyneoptera</taxon>
        <taxon>Dictyoptera</taxon>
        <taxon>Blattodea</taxon>
        <taxon>Blaberoidea</taxon>
        <taxon>Blaberidae</taxon>
        <taxon>Diplopterinae</taxon>
        <taxon>Diploptera</taxon>
    </lineage>
</organism>
<proteinExistence type="predicted"/>
<comment type="caution">
    <text evidence="12">The sequence shown here is derived from an EMBL/GenBank/DDBJ whole genome shotgun (WGS) entry which is preliminary data.</text>
</comment>
<evidence type="ECO:0000313" key="12">
    <source>
        <dbReference type="EMBL" id="KAJ9585859.1"/>
    </source>
</evidence>
<dbReference type="GO" id="GO:0015276">
    <property type="term" value="F:ligand-gated monoatomic ion channel activity"/>
    <property type="evidence" value="ECO:0007669"/>
    <property type="project" value="InterPro"/>
</dbReference>
<keyword evidence="9" id="KW-1071">Ligand-gated ion channel</keyword>
<feature type="domain" description="Ionotropic glutamate receptor L-glutamate and glycine-binding" evidence="11">
    <location>
        <begin position="9"/>
        <end position="83"/>
    </location>
</feature>
<keyword evidence="3" id="KW-0812">Transmembrane</keyword>
<keyword evidence="4" id="KW-1133">Transmembrane helix</keyword>
<keyword evidence="8" id="KW-0325">Glycoprotein</keyword>
<evidence type="ECO:0000256" key="7">
    <source>
        <dbReference type="ARBA" id="ARBA00023170"/>
    </source>
</evidence>
<dbReference type="EMBL" id="JASPKZ010007245">
    <property type="protein sequence ID" value="KAJ9585859.1"/>
    <property type="molecule type" value="Genomic_DNA"/>
</dbReference>
<evidence type="ECO:0000256" key="3">
    <source>
        <dbReference type="ARBA" id="ARBA00022692"/>
    </source>
</evidence>
<keyword evidence="2" id="KW-0813">Transport</keyword>
<reference evidence="12" key="2">
    <citation type="submission" date="2023-05" db="EMBL/GenBank/DDBJ databases">
        <authorList>
            <person name="Fouks B."/>
        </authorList>
    </citation>
    <scope>NUCLEOTIDE SEQUENCE</scope>
    <source>
        <strain evidence="12">Stay&amp;Tobe</strain>
        <tissue evidence="12">Testes</tissue>
    </source>
</reference>